<dbReference type="InterPro" id="IPR050079">
    <property type="entry name" value="DEAD_box_RNA_helicase"/>
</dbReference>
<reference evidence="12" key="1">
    <citation type="journal article" date="2015" name="PeerJ">
        <title>First genomic representation of candidate bacterial phylum KSB3 points to enhanced environmental sensing as a trigger of wastewater bulking.</title>
        <authorList>
            <person name="Sekiguchi Y."/>
            <person name="Ohashi A."/>
            <person name="Parks D.H."/>
            <person name="Yamauchi T."/>
            <person name="Tyson G.W."/>
            <person name="Hugenholtz P."/>
        </authorList>
    </citation>
    <scope>NUCLEOTIDE SEQUENCE [LARGE SCALE GENOMIC DNA]</scope>
</reference>
<dbReference type="Pfam" id="PF00270">
    <property type="entry name" value="DEAD"/>
    <property type="match status" value="1"/>
</dbReference>
<dbReference type="InterPro" id="IPR011545">
    <property type="entry name" value="DEAD/DEAH_box_helicase_dom"/>
</dbReference>
<keyword evidence="13" id="KW-1185">Reference proteome</keyword>
<feature type="domain" description="Helicase C-terminal" evidence="10">
    <location>
        <begin position="236"/>
        <end position="377"/>
    </location>
</feature>
<evidence type="ECO:0000256" key="7">
    <source>
        <dbReference type="RuleBase" id="RU000492"/>
    </source>
</evidence>
<feature type="region of interest" description="Disordered" evidence="8">
    <location>
        <begin position="448"/>
        <end position="508"/>
    </location>
</feature>
<evidence type="ECO:0000256" key="5">
    <source>
        <dbReference type="ARBA" id="ARBA00038437"/>
    </source>
</evidence>
<dbReference type="InterPro" id="IPR001650">
    <property type="entry name" value="Helicase_C-like"/>
</dbReference>
<keyword evidence="3 7" id="KW-0347">Helicase</keyword>
<evidence type="ECO:0000259" key="10">
    <source>
        <dbReference type="PROSITE" id="PS51194"/>
    </source>
</evidence>
<dbReference type="STRING" id="1499966.U14_01764"/>
<keyword evidence="4 7" id="KW-0067">ATP-binding</keyword>
<dbReference type="Pfam" id="PF03880">
    <property type="entry name" value="DbpA"/>
    <property type="match status" value="1"/>
</dbReference>
<feature type="domain" description="Helicase ATP-binding" evidence="9">
    <location>
        <begin position="34"/>
        <end position="206"/>
    </location>
</feature>
<dbReference type="InterPro" id="IPR027417">
    <property type="entry name" value="P-loop_NTPase"/>
</dbReference>
<evidence type="ECO:0000256" key="6">
    <source>
        <dbReference type="PROSITE-ProRule" id="PRU00552"/>
    </source>
</evidence>
<evidence type="ECO:0000256" key="8">
    <source>
        <dbReference type="SAM" id="MobiDB-lite"/>
    </source>
</evidence>
<evidence type="ECO:0000256" key="4">
    <source>
        <dbReference type="ARBA" id="ARBA00022840"/>
    </source>
</evidence>
<organism evidence="12">
    <name type="scientific">Candidatus Moduliflexus flocculans</name>
    <dbReference type="NCBI Taxonomy" id="1499966"/>
    <lineage>
        <taxon>Bacteria</taxon>
        <taxon>Candidatus Moduliflexota</taxon>
        <taxon>Candidatus Moduliflexia</taxon>
        <taxon>Candidatus Moduliflexales</taxon>
        <taxon>Candidatus Moduliflexaceae</taxon>
    </lineage>
</organism>
<feature type="short sequence motif" description="Q motif" evidence="6">
    <location>
        <begin position="2"/>
        <end position="30"/>
    </location>
</feature>
<dbReference type="Proteomes" id="UP000030700">
    <property type="component" value="Unassembled WGS sequence"/>
</dbReference>
<dbReference type="SUPFAM" id="SSF52540">
    <property type="entry name" value="P-loop containing nucleoside triphosphate hydrolases"/>
    <property type="match status" value="1"/>
</dbReference>
<protein>
    <recommendedName>
        <fullName evidence="14">DEAD/DEAH box helicase domain protein</fullName>
    </recommendedName>
</protein>
<keyword evidence="1 7" id="KW-0547">Nucleotide-binding</keyword>
<dbReference type="PROSITE" id="PS51195">
    <property type="entry name" value="Q_MOTIF"/>
    <property type="match status" value="1"/>
</dbReference>
<dbReference type="SMART" id="SM00487">
    <property type="entry name" value="DEXDc"/>
    <property type="match status" value="1"/>
</dbReference>
<keyword evidence="2 7" id="KW-0378">Hydrolase</keyword>
<dbReference type="Pfam" id="PF00271">
    <property type="entry name" value="Helicase_C"/>
    <property type="match status" value="1"/>
</dbReference>
<evidence type="ECO:0000256" key="3">
    <source>
        <dbReference type="ARBA" id="ARBA00022806"/>
    </source>
</evidence>
<dbReference type="Gene3D" id="3.40.50.300">
    <property type="entry name" value="P-loop containing nucleotide triphosphate hydrolases"/>
    <property type="match status" value="2"/>
</dbReference>
<dbReference type="InterPro" id="IPR005580">
    <property type="entry name" value="DbpA/CsdA_RNA-bd_dom"/>
</dbReference>
<evidence type="ECO:0000313" key="12">
    <source>
        <dbReference type="EMBL" id="GAK50533.1"/>
    </source>
</evidence>
<dbReference type="InterPro" id="IPR014001">
    <property type="entry name" value="Helicase_ATP-bd"/>
</dbReference>
<dbReference type="InterPro" id="IPR014014">
    <property type="entry name" value="RNA_helicase_DEAD_Q_motif"/>
</dbReference>
<evidence type="ECO:0000259" key="9">
    <source>
        <dbReference type="PROSITE" id="PS51192"/>
    </source>
</evidence>
<evidence type="ECO:0008006" key="14">
    <source>
        <dbReference type="Google" id="ProtNLM"/>
    </source>
</evidence>
<dbReference type="PROSITE" id="PS51194">
    <property type="entry name" value="HELICASE_CTER"/>
    <property type="match status" value="1"/>
</dbReference>
<dbReference type="GO" id="GO:0003724">
    <property type="term" value="F:RNA helicase activity"/>
    <property type="evidence" value="ECO:0007669"/>
    <property type="project" value="InterPro"/>
</dbReference>
<evidence type="ECO:0000259" key="11">
    <source>
        <dbReference type="PROSITE" id="PS51195"/>
    </source>
</evidence>
<dbReference type="CDD" id="cd00268">
    <property type="entry name" value="DEADc"/>
    <property type="match status" value="1"/>
</dbReference>
<dbReference type="PANTHER" id="PTHR47959">
    <property type="entry name" value="ATP-DEPENDENT RNA HELICASE RHLE-RELATED"/>
    <property type="match status" value="1"/>
</dbReference>
<dbReference type="GO" id="GO:0016787">
    <property type="term" value="F:hydrolase activity"/>
    <property type="evidence" value="ECO:0007669"/>
    <property type="project" value="UniProtKB-KW"/>
</dbReference>
<sequence length="593" mass="67860">MTTFEQLGITAHVLKSIQELGFVQPMPIQEKVIPMLLDTHEDLIGLAQTGTGKTAAFGLPIIQQTDIDTRSPQALILAPTRELCQQIAGDLKNFAKYSADLHVVAVYGGADMGRQIRSLQQGAHVIVATPGRMNDLLNKQRIVQLDDVRTVVLDEADEMLNMGFKEELDAILEQTPESKRTLLFSATMPKEVLQISKQYMRSPKQIAAGHVNAGAEDVEHILYVVPSKQRYLALKRVIDFYPEIYGIIFCRTRTETQDIANKLIQDGYNADALHGELSQAQRESIMHKFRVKNLQLLVATDVAARGLDVKDLTHVINYNLPDENAVYTHRSGRTGRAGKKGVSIAIVNLKEKYRIKQLENQLRKTFTQKPIPSGDDVCEKQLMSLVDRLETIEVDHKEIDRFLPAVSEKLEWLSREDLIKHFVSLEFNRFLDYYRDAEDLKMSKEELGAEKRESRKKRSRQDDGERRERGERRDRGERRERGERGERRERGKQRDRDHDQEGTNRRAEEGFSRFHINLGFKDSLTPRDLMGLLNRCTRKKHIEIGRIDLMKTFSFFEVDQNYTNTILSALEGVEFNGKEVSVQLADDGSSSRR</sequence>
<dbReference type="Gene3D" id="3.30.70.330">
    <property type="match status" value="1"/>
</dbReference>
<gene>
    <name evidence="12" type="ORF">U14_01764</name>
</gene>
<feature type="compositionally biased region" description="Basic and acidic residues" evidence="8">
    <location>
        <begin position="460"/>
        <end position="508"/>
    </location>
</feature>
<dbReference type="InterPro" id="IPR012677">
    <property type="entry name" value="Nucleotide-bd_a/b_plait_sf"/>
</dbReference>
<evidence type="ECO:0000313" key="13">
    <source>
        <dbReference type="Proteomes" id="UP000030700"/>
    </source>
</evidence>
<dbReference type="EMBL" id="DF820456">
    <property type="protein sequence ID" value="GAK50533.1"/>
    <property type="molecule type" value="Genomic_DNA"/>
</dbReference>
<evidence type="ECO:0000256" key="2">
    <source>
        <dbReference type="ARBA" id="ARBA00022801"/>
    </source>
</evidence>
<dbReference type="CDD" id="cd12252">
    <property type="entry name" value="RRM_DbpA"/>
    <property type="match status" value="1"/>
</dbReference>
<dbReference type="GO" id="GO:0005524">
    <property type="term" value="F:ATP binding"/>
    <property type="evidence" value="ECO:0007669"/>
    <property type="project" value="UniProtKB-KW"/>
</dbReference>
<dbReference type="GO" id="GO:0003676">
    <property type="term" value="F:nucleic acid binding"/>
    <property type="evidence" value="ECO:0007669"/>
    <property type="project" value="InterPro"/>
</dbReference>
<comment type="similarity">
    <text evidence="5 7">Belongs to the DEAD box helicase family.</text>
</comment>
<dbReference type="SMART" id="SM00490">
    <property type="entry name" value="HELICc"/>
    <property type="match status" value="1"/>
</dbReference>
<dbReference type="PROSITE" id="PS00039">
    <property type="entry name" value="DEAD_ATP_HELICASE"/>
    <property type="match status" value="1"/>
</dbReference>
<dbReference type="GO" id="GO:0005829">
    <property type="term" value="C:cytosol"/>
    <property type="evidence" value="ECO:0007669"/>
    <property type="project" value="TreeGrafter"/>
</dbReference>
<proteinExistence type="inferred from homology"/>
<evidence type="ECO:0000256" key="1">
    <source>
        <dbReference type="ARBA" id="ARBA00022741"/>
    </source>
</evidence>
<dbReference type="InterPro" id="IPR000629">
    <property type="entry name" value="RNA-helicase_DEAD-box_CS"/>
</dbReference>
<dbReference type="CDD" id="cd18787">
    <property type="entry name" value="SF2_C_DEAD"/>
    <property type="match status" value="1"/>
</dbReference>
<dbReference type="AlphaFoldDB" id="A0A0S6VSV1"/>
<name>A0A0S6VSV1_9BACT</name>
<accession>A0A0S6VSV1</accession>
<dbReference type="HOGENOM" id="CLU_003041_21_1_0"/>
<dbReference type="PROSITE" id="PS51192">
    <property type="entry name" value="HELICASE_ATP_BIND_1"/>
    <property type="match status" value="1"/>
</dbReference>
<dbReference type="PANTHER" id="PTHR47959:SF13">
    <property type="entry name" value="ATP-DEPENDENT RNA HELICASE RHLE"/>
    <property type="match status" value="1"/>
</dbReference>
<dbReference type="InterPro" id="IPR044742">
    <property type="entry name" value="DEAD/DEAH_RhlB"/>
</dbReference>
<feature type="domain" description="DEAD-box RNA helicase Q" evidence="11">
    <location>
        <begin position="2"/>
        <end position="30"/>
    </location>
</feature>